<evidence type="ECO:0000313" key="12">
    <source>
        <dbReference type="Proteomes" id="UP001303760"/>
    </source>
</evidence>
<dbReference type="SMART" id="SM00656">
    <property type="entry name" value="Amb_all"/>
    <property type="match status" value="1"/>
</dbReference>
<evidence type="ECO:0000256" key="1">
    <source>
        <dbReference type="ARBA" id="ARBA00004613"/>
    </source>
</evidence>
<name>A0AAN7C2E3_9PEZI</name>
<evidence type="ECO:0000256" key="8">
    <source>
        <dbReference type="RuleBase" id="RU361173"/>
    </source>
</evidence>
<dbReference type="FunFam" id="2.160.20.10:FF:000003">
    <property type="entry name" value="Pectin lyase F"/>
    <property type="match status" value="1"/>
</dbReference>
<proteinExistence type="inferred from homology"/>
<reference evidence="11" key="2">
    <citation type="submission" date="2023-05" db="EMBL/GenBank/DDBJ databases">
        <authorList>
            <consortium name="Lawrence Berkeley National Laboratory"/>
            <person name="Steindorff A."/>
            <person name="Hensen N."/>
            <person name="Bonometti L."/>
            <person name="Westerberg I."/>
            <person name="Brannstrom I.O."/>
            <person name="Guillou S."/>
            <person name="Cros-Aarteil S."/>
            <person name="Calhoun S."/>
            <person name="Haridas S."/>
            <person name="Kuo A."/>
            <person name="Mondo S."/>
            <person name="Pangilinan J."/>
            <person name="Riley R."/>
            <person name="Labutti K."/>
            <person name="Andreopoulos B."/>
            <person name="Lipzen A."/>
            <person name="Chen C."/>
            <person name="Yanf M."/>
            <person name="Daum C."/>
            <person name="Ng V."/>
            <person name="Clum A."/>
            <person name="Ohm R."/>
            <person name="Martin F."/>
            <person name="Silar P."/>
            <person name="Natvig D."/>
            <person name="Lalanne C."/>
            <person name="Gautier V."/>
            <person name="Ament-Velasquez S.L."/>
            <person name="Kruys A."/>
            <person name="Hutchinson M.I."/>
            <person name="Powell A.J."/>
            <person name="Barry K."/>
            <person name="Miller A.N."/>
            <person name="Grigoriev I.V."/>
            <person name="Debuchy R."/>
            <person name="Gladieux P."/>
            <person name="Thoren M.H."/>
            <person name="Johannesson H."/>
        </authorList>
    </citation>
    <scope>NUCLEOTIDE SEQUENCE</scope>
    <source>
        <strain evidence="11">CBS 532.94</strain>
    </source>
</reference>
<evidence type="ECO:0000259" key="10">
    <source>
        <dbReference type="SMART" id="SM00656"/>
    </source>
</evidence>
<dbReference type="Pfam" id="PF00544">
    <property type="entry name" value="Pectate_lyase_4"/>
    <property type="match status" value="1"/>
</dbReference>
<evidence type="ECO:0000256" key="4">
    <source>
        <dbReference type="ARBA" id="ARBA00022729"/>
    </source>
</evidence>
<dbReference type="InterPro" id="IPR011050">
    <property type="entry name" value="Pectin_lyase_fold/virulence"/>
</dbReference>
<comment type="caution">
    <text evidence="11">The sequence shown here is derived from an EMBL/GenBank/DDBJ whole genome shotgun (WGS) entry which is preliminary data.</text>
</comment>
<gene>
    <name evidence="11" type="ORF">C8A03DRAFT_38494</name>
</gene>
<dbReference type="GO" id="GO:0000272">
    <property type="term" value="P:polysaccharide catabolic process"/>
    <property type="evidence" value="ECO:0007669"/>
    <property type="project" value="UniProtKB-KW"/>
</dbReference>
<feature type="chain" id="PRO_5042845015" description="pectin lyase" evidence="9">
    <location>
        <begin position="21"/>
        <end position="377"/>
    </location>
</feature>
<dbReference type="GO" id="GO:0005576">
    <property type="term" value="C:extracellular region"/>
    <property type="evidence" value="ECO:0007669"/>
    <property type="project" value="UniProtKB-SubCell"/>
</dbReference>
<dbReference type="SUPFAM" id="SSF51126">
    <property type="entry name" value="Pectin lyase-like"/>
    <property type="match status" value="1"/>
</dbReference>
<dbReference type="EC" id="4.2.2.10" evidence="7"/>
<dbReference type="Gene3D" id="2.160.20.10">
    <property type="entry name" value="Single-stranded right-handed beta-helix, Pectin lyase-like"/>
    <property type="match status" value="1"/>
</dbReference>
<keyword evidence="4 9" id="KW-0732">Signal</keyword>
<evidence type="ECO:0000313" key="11">
    <source>
        <dbReference type="EMBL" id="KAK4233772.1"/>
    </source>
</evidence>
<dbReference type="InterPro" id="IPR002022">
    <property type="entry name" value="Pec_lyase"/>
</dbReference>
<keyword evidence="12" id="KW-1185">Reference proteome</keyword>
<protein>
    <recommendedName>
        <fullName evidence="7">pectin lyase</fullName>
        <ecNumber evidence="7">4.2.2.10</ecNumber>
    </recommendedName>
</protein>
<keyword evidence="3 8" id="KW-0964">Secreted</keyword>
<feature type="domain" description="Pectate lyase" evidence="10">
    <location>
        <begin position="95"/>
        <end position="302"/>
    </location>
</feature>
<reference evidence="11" key="1">
    <citation type="journal article" date="2023" name="Mol. Phylogenet. Evol.">
        <title>Genome-scale phylogeny and comparative genomics of the fungal order Sordariales.</title>
        <authorList>
            <person name="Hensen N."/>
            <person name="Bonometti L."/>
            <person name="Westerberg I."/>
            <person name="Brannstrom I.O."/>
            <person name="Guillou S."/>
            <person name="Cros-Aarteil S."/>
            <person name="Calhoun S."/>
            <person name="Haridas S."/>
            <person name="Kuo A."/>
            <person name="Mondo S."/>
            <person name="Pangilinan J."/>
            <person name="Riley R."/>
            <person name="LaButti K."/>
            <person name="Andreopoulos B."/>
            <person name="Lipzen A."/>
            <person name="Chen C."/>
            <person name="Yan M."/>
            <person name="Daum C."/>
            <person name="Ng V."/>
            <person name="Clum A."/>
            <person name="Steindorff A."/>
            <person name="Ohm R.A."/>
            <person name="Martin F."/>
            <person name="Silar P."/>
            <person name="Natvig D.O."/>
            <person name="Lalanne C."/>
            <person name="Gautier V."/>
            <person name="Ament-Velasquez S.L."/>
            <person name="Kruys A."/>
            <person name="Hutchinson M.I."/>
            <person name="Powell A.J."/>
            <person name="Barry K."/>
            <person name="Miller A.N."/>
            <person name="Grigoriev I.V."/>
            <person name="Debuchy R."/>
            <person name="Gladieux P."/>
            <person name="Hiltunen Thoren M."/>
            <person name="Johannesson H."/>
        </authorList>
    </citation>
    <scope>NUCLEOTIDE SEQUENCE</scope>
    <source>
        <strain evidence="11">CBS 532.94</strain>
    </source>
</reference>
<comment type="catalytic activity">
    <reaction evidence="6">
        <text>Eliminative cleavage of (1-&gt;4)-alpha-D-galacturonan methyl ester to give oligosaccharides with 4-deoxy-6-O-methyl-alpha-D-galact-4-enuronosyl groups at their non-reducing ends.</text>
        <dbReference type="EC" id="4.2.2.10"/>
    </reaction>
</comment>
<keyword evidence="5 8" id="KW-0456">Lyase</keyword>
<comment type="subcellular location">
    <subcellularLocation>
        <location evidence="1 8">Secreted</location>
    </subcellularLocation>
</comment>
<dbReference type="PANTHER" id="PTHR31683">
    <property type="entry name" value="PECTATE LYASE 18-RELATED"/>
    <property type="match status" value="1"/>
</dbReference>
<organism evidence="11 12">
    <name type="scientific">Achaetomium macrosporum</name>
    <dbReference type="NCBI Taxonomy" id="79813"/>
    <lineage>
        <taxon>Eukaryota</taxon>
        <taxon>Fungi</taxon>
        <taxon>Dikarya</taxon>
        <taxon>Ascomycota</taxon>
        <taxon>Pezizomycotina</taxon>
        <taxon>Sordariomycetes</taxon>
        <taxon>Sordariomycetidae</taxon>
        <taxon>Sordariales</taxon>
        <taxon>Chaetomiaceae</taxon>
        <taxon>Achaetomium</taxon>
    </lineage>
</organism>
<evidence type="ECO:0000256" key="7">
    <source>
        <dbReference type="ARBA" id="ARBA00039082"/>
    </source>
</evidence>
<dbReference type="InterPro" id="IPR012334">
    <property type="entry name" value="Pectin_lyas_fold"/>
</dbReference>
<dbReference type="PANTHER" id="PTHR31683:SF16">
    <property type="entry name" value="PECTIN LYASE A-RELATED"/>
    <property type="match status" value="1"/>
</dbReference>
<keyword evidence="8" id="KW-0119">Carbohydrate metabolism</keyword>
<evidence type="ECO:0000256" key="5">
    <source>
        <dbReference type="ARBA" id="ARBA00023239"/>
    </source>
</evidence>
<dbReference type="AlphaFoldDB" id="A0AAN7C2E3"/>
<dbReference type="GO" id="GO:0047490">
    <property type="term" value="F:pectin lyase activity"/>
    <property type="evidence" value="ECO:0007669"/>
    <property type="project" value="UniProtKB-EC"/>
</dbReference>
<comment type="similarity">
    <text evidence="2 8">Belongs to the polysaccharide lyase 1 family.</text>
</comment>
<evidence type="ECO:0000256" key="3">
    <source>
        <dbReference type="ARBA" id="ARBA00022525"/>
    </source>
</evidence>
<sequence>MKSAALLYSALVALTQTVTAAGVTGAAEGFAKGVTGGGSATPVYPTTNEELVSYLGDSQARVIMLDRTFDFTGTEGTATETGCAPWGTASGCQTAINKNDWCTNYQPDAPKVTVKYDKAGILGITVKSNKSLVGVGSKGIIKGKGLRMVSGTSNVIIQNVHITNLNPQYVWGGDAITLDNTDMIWIDHVTTSLIGRQHIVLGNGPSGRVTISNSKFDGQTSWSATCDTYHYWGLFFTGSSDMITFKNNYIYHMSGRSPKVAGNTLLHAVNNYWYDSTGHSFETSADAKIVVEGSVFQNIATPLESGSTGRLFASSSTSSACTAYLGHACQANGFGSSGSLSGSDTSFLQYFSGKNVASATDYNTAKNVANTAGFGKI</sequence>
<feature type="signal peptide" evidence="9">
    <location>
        <begin position="1"/>
        <end position="20"/>
    </location>
</feature>
<dbReference type="Proteomes" id="UP001303760">
    <property type="component" value="Unassembled WGS sequence"/>
</dbReference>
<evidence type="ECO:0000256" key="2">
    <source>
        <dbReference type="ARBA" id="ARBA00010980"/>
    </source>
</evidence>
<dbReference type="InterPro" id="IPR045032">
    <property type="entry name" value="PEL"/>
</dbReference>
<evidence type="ECO:0000256" key="6">
    <source>
        <dbReference type="ARBA" id="ARBA00036818"/>
    </source>
</evidence>
<accession>A0AAN7C2E3</accession>
<keyword evidence="8" id="KW-0624">Polysaccharide degradation</keyword>
<dbReference type="GO" id="GO:0030570">
    <property type="term" value="F:pectate lyase activity"/>
    <property type="evidence" value="ECO:0007669"/>
    <property type="project" value="InterPro"/>
</dbReference>
<evidence type="ECO:0000256" key="9">
    <source>
        <dbReference type="SAM" id="SignalP"/>
    </source>
</evidence>
<dbReference type="EMBL" id="MU860479">
    <property type="protein sequence ID" value="KAK4233772.1"/>
    <property type="molecule type" value="Genomic_DNA"/>
</dbReference>